<evidence type="ECO:0000256" key="8">
    <source>
        <dbReference type="ARBA" id="ARBA00023315"/>
    </source>
</evidence>
<keyword evidence="8" id="KW-0012">Acyltransferase</keyword>
<feature type="transmembrane region" description="Helical" evidence="13">
    <location>
        <begin position="7"/>
        <end position="24"/>
    </location>
</feature>
<evidence type="ECO:0000256" key="11">
    <source>
        <dbReference type="ARBA" id="ARBA00023667"/>
    </source>
</evidence>
<comment type="function">
    <text evidence="12">Catalyzes the acylation of glycosyl-4,4'-diaponeurosporenoate, i.e. the esterification of glucose at the C6'' position with the carboxyl group of the C(15) fatty acid 12-methyltetradecanoic acid, to yield staphyloxanthin. This is the last step in the biosynthesis of this orange pigment, present in most staphylococci strains.</text>
</comment>
<comment type="pathway">
    <text evidence="9">Carotenoid biosynthesis; staphyloxanthin biosynthesis; staphyloxanthin from farnesyl diphosphate: step 5/5.</text>
</comment>
<accession>A0ABW2ZHF7</accession>
<proteinExistence type="inferred from homology"/>
<dbReference type="Proteomes" id="UP001597073">
    <property type="component" value="Unassembled WGS sequence"/>
</dbReference>
<evidence type="ECO:0000256" key="7">
    <source>
        <dbReference type="ARBA" id="ARBA00023136"/>
    </source>
</evidence>
<sequence length="168" mass="19516">MNQLINFFWTILCFIPVVGFWAVAGVSWLLYVFVGVSVLSLLIRASALQLNTNPKYYERLGVKLIRKLVQNGDISNKMSRRRNAGHKLIKNRLGVASYYSTIVMYERYHFACLIFFLITAIYAVSVHETGYFMIIFLANIIYNICPILLQQYNRARILKVTKRQLHTV</sequence>
<evidence type="ECO:0000256" key="1">
    <source>
        <dbReference type="ARBA" id="ARBA00004162"/>
    </source>
</evidence>
<comment type="similarity">
    <text evidence="10">Belongs to the acyltransferase CrtO family.</text>
</comment>
<evidence type="ECO:0000256" key="2">
    <source>
        <dbReference type="ARBA" id="ARBA00022475"/>
    </source>
</evidence>
<evidence type="ECO:0000256" key="4">
    <source>
        <dbReference type="ARBA" id="ARBA00022692"/>
    </source>
</evidence>
<organism evidence="14 15">
    <name type="scientific">Mucilaginibacter lutimaris</name>
    <dbReference type="NCBI Taxonomy" id="931629"/>
    <lineage>
        <taxon>Bacteria</taxon>
        <taxon>Pseudomonadati</taxon>
        <taxon>Bacteroidota</taxon>
        <taxon>Sphingobacteriia</taxon>
        <taxon>Sphingobacteriales</taxon>
        <taxon>Sphingobacteriaceae</taxon>
        <taxon>Mucilaginibacter</taxon>
    </lineage>
</organism>
<evidence type="ECO:0000256" key="5">
    <source>
        <dbReference type="ARBA" id="ARBA00022729"/>
    </source>
</evidence>
<keyword evidence="5" id="KW-0732">Signal</keyword>
<feature type="transmembrane region" description="Helical" evidence="13">
    <location>
        <begin position="108"/>
        <end position="125"/>
    </location>
</feature>
<evidence type="ECO:0000256" key="9">
    <source>
        <dbReference type="ARBA" id="ARBA00023588"/>
    </source>
</evidence>
<keyword evidence="4 13" id="KW-0812">Transmembrane</keyword>
<dbReference type="EMBL" id="JBHTIA010000008">
    <property type="protein sequence ID" value="MFD0765627.1"/>
    <property type="molecule type" value="Genomic_DNA"/>
</dbReference>
<keyword evidence="3" id="KW-0808">Transferase</keyword>
<keyword evidence="15" id="KW-1185">Reference proteome</keyword>
<name>A0ABW2ZHF7_9SPHI</name>
<gene>
    <name evidence="14" type="ORF">ACFQZI_12255</name>
</gene>
<comment type="subcellular location">
    <subcellularLocation>
        <location evidence="1">Cell membrane</location>
        <topology evidence="1">Single-pass membrane protein</topology>
    </subcellularLocation>
</comment>
<evidence type="ECO:0000256" key="6">
    <source>
        <dbReference type="ARBA" id="ARBA00022989"/>
    </source>
</evidence>
<reference evidence="15" key="1">
    <citation type="journal article" date="2019" name="Int. J. Syst. Evol. Microbiol.">
        <title>The Global Catalogue of Microorganisms (GCM) 10K type strain sequencing project: providing services to taxonomists for standard genome sequencing and annotation.</title>
        <authorList>
            <consortium name="The Broad Institute Genomics Platform"/>
            <consortium name="The Broad Institute Genome Sequencing Center for Infectious Disease"/>
            <person name="Wu L."/>
            <person name="Ma J."/>
        </authorList>
    </citation>
    <scope>NUCLEOTIDE SEQUENCE [LARGE SCALE GENOMIC DNA]</scope>
    <source>
        <strain evidence="15">CCUG 60742</strain>
    </source>
</reference>
<evidence type="ECO:0000256" key="13">
    <source>
        <dbReference type="SAM" id="Phobius"/>
    </source>
</evidence>
<keyword evidence="2" id="KW-1003">Cell membrane</keyword>
<keyword evidence="7 13" id="KW-0472">Membrane</keyword>
<evidence type="ECO:0000313" key="14">
    <source>
        <dbReference type="EMBL" id="MFD0765627.1"/>
    </source>
</evidence>
<evidence type="ECO:0000313" key="15">
    <source>
        <dbReference type="Proteomes" id="UP001597073"/>
    </source>
</evidence>
<feature type="transmembrane region" description="Helical" evidence="13">
    <location>
        <begin position="131"/>
        <end position="149"/>
    </location>
</feature>
<protein>
    <recommendedName>
        <fullName evidence="11">Glycosyl-4,4'-diaponeurosporenoate acyltransferase</fullName>
    </recommendedName>
</protein>
<dbReference type="InterPro" id="IPR044021">
    <property type="entry name" value="CrtO"/>
</dbReference>
<comment type="caution">
    <text evidence="14">The sequence shown here is derived from an EMBL/GenBank/DDBJ whole genome shotgun (WGS) entry which is preliminary data.</text>
</comment>
<evidence type="ECO:0000256" key="12">
    <source>
        <dbReference type="ARBA" id="ARBA00025324"/>
    </source>
</evidence>
<evidence type="ECO:0000256" key="3">
    <source>
        <dbReference type="ARBA" id="ARBA00022679"/>
    </source>
</evidence>
<evidence type="ECO:0000256" key="10">
    <source>
        <dbReference type="ARBA" id="ARBA00023603"/>
    </source>
</evidence>
<dbReference type="Pfam" id="PF18927">
    <property type="entry name" value="CrtO"/>
    <property type="match status" value="1"/>
</dbReference>
<dbReference type="RefSeq" id="WP_377142846.1">
    <property type="nucleotide sequence ID" value="NZ_JBHTIA010000008.1"/>
</dbReference>
<feature type="transmembrane region" description="Helical" evidence="13">
    <location>
        <begin position="30"/>
        <end position="50"/>
    </location>
</feature>
<keyword evidence="6 13" id="KW-1133">Transmembrane helix</keyword>